<protein>
    <submittedName>
        <fullName evidence="7">Tetracenomycin C resistance and export protein</fullName>
    </submittedName>
</protein>
<reference evidence="8" key="1">
    <citation type="journal article" date="2016" name="Genome Announc.">
        <title>Draft Genome Sequences of Five Rapidly Growing Mycobacterium Species, M. thermoresistibile, M. fortuitum subsp. acetamidolyticum, M. canariasense, M. brisbanense, and M. novocastrense.</title>
        <authorList>
            <person name="Katahira K."/>
            <person name="Ogura Y."/>
            <person name="Gotoh Y."/>
            <person name="Hayashi T."/>
        </authorList>
    </citation>
    <scope>NUCLEOTIDE SEQUENCE [LARGE SCALE GENOMIC DNA]</scope>
    <source>
        <strain evidence="8">JCM15298</strain>
    </source>
</reference>
<feature type="transmembrane region" description="Helical" evidence="5">
    <location>
        <begin position="80"/>
        <end position="101"/>
    </location>
</feature>
<dbReference type="Proteomes" id="UP000069443">
    <property type="component" value="Unassembled WGS sequence"/>
</dbReference>
<evidence type="ECO:0000256" key="3">
    <source>
        <dbReference type="ARBA" id="ARBA00022989"/>
    </source>
</evidence>
<evidence type="ECO:0000313" key="8">
    <source>
        <dbReference type="Proteomes" id="UP000069443"/>
    </source>
</evidence>
<dbReference type="InterPro" id="IPR020846">
    <property type="entry name" value="MFS_dom"/>
</dbReference>
<evidence type="ECO:0000313" key="7">
    <source>
        <dbReference type="EMBL" id="GAS96685.1"/>
    </source>
</evidence>
<dbReference type="GO" id="GO:0005886">
    <property type="term" value="C:plasma membrane"/>
    <property type="evidence" value="ECO:0007669"/>
    <property type="project" value="UniProtKB-SubCell"/>
</dbReference>
<dbReference type="GO" id="GO:0022857">
    <property type="term" value="F:transmembrane transporter activity"/>
    <property type="evidence" value="ECO:0007669"/>
    <property type="project" value="InterPro"/>
</dbReference>
<feature type="transmembrane region" description="Helical" evidence="5">
    <location>
        <begin position="361"/>
        <end position="384"/>
    </location>
</feature>
<accession>A0A100WEI0</accession>
<feature type="transmembrane region" description="Helical" evidence="5">
    <location>
        <begin position="405"/>
        <end position="423"/>
    </location>
</feature>
<dbReference type="Pfam" id="PF07690">
    <property type="entry name" value="MFS_1"/>
    <property type="match status" value="1"/>
</dbReference>
<dbReference type="EMBL" id="BCSY01000057">
    <property type="protein sequence ID" value="GAS96685.1"/>
    <property type="molecule type" value="Genomic_DNA"/>
</dbReference>
<keyword evidence="2 5" id="KW-0812">Transmembrane</keyword>
<gene>
    <name evidence="7" type="ORF">RMCC_3651</name>
</gene>
<proteinExistence type="predicted"/>
<dbReference type="Gene3D" id="1.20.1720.10">
    <property type="entry name" value="Multidrug resistance protein D"/>
    <property type="match status" value="1"/>
</dbReference>
<keyword evidence="4 5" id="KW-0472">Membrane</keyword>
<dbReference type="InterPro" id="IPR011701">
    <property type="entry name" value="MFS"/>
</dbReference>
<comment type="subcellular location">
    <subcellularLocation>
        <location evidence="1">Cell membrane</location>
        <topology evidence="1">Multi-pass membrane protein</topology>
    </subcellularLocation>
</comment>
<feature type="transmembrane region" description="Helical" evidence="5">
    <location>
        <begin position="49"/>
        <end position="68"/>
    </location>
</feature>
<reference evidence="8" key="2">
    <citation type="submission" date="2016-02" db="EMBL/GenBank/DDBJ databases">
        <title>Draft genome sequence of five rapidly growing Mycobacterium species.</title>
        <authorList>
            <person name="Katahira K."/>
            <person name="Gotou Y."/>
            <person name="Iida K."/>
            <person name="Ogura Y."/>
            <person name="Hayashi T."/>
        </authorList>
    </citation>
    <scope>NUCLEOTIDE SEQUENCE [LARGE SCALE GENOMIC DNA]</scope>
    <source>
        <strain evidence="8">JCM15298</strain>
    </source>
</reference>
<keyword evidence="8" id="KW-1185">Reference proteome</keyword>
<evidence type="ECO:0000256" key="2">
    <source>
        <dbReference type="ARBA" id="ARBA00022692"/>
    </source>
</evidence>
<feature type="transmembrane region" description="Helical" evidence="5">
    <location>
        <begin position="113"/>
        <end position="130"/>
    </location>
</feature>
<evidence type="ECO:0000259" key="6">
    <source>
        <dbReference type="PROSITE" id="PS50850"/>
    </source>
</evidence>
<evidence type="ECO:0000256" key="1">
    <source>
        <dbReference type="ARBA" id="ARBA00004651"/>
    </source>
</evidence>
<organism evidence="7 8">
    <name type="scientific">Mycolicibacterium canariasense</name>
    <name type="common">Mycobacterium canariasense</name>
    <dbReference type="NCBI Taxonomy" id="228230"/>
    <lineage>
        <taxon>Bacteria</taxon>
        <taxon>Bacillati</taxon>
        <taxon>Actinomycetota</taxon>
        <taxon>Actinomycetes</taxon>
        <taxon>Mycobacteriales</taxon>
        <taxon>Mycobacteriaceae</taxon>
        <taxon>Mycolicibacterium</taxon>
    </lineage>
</organism>
<name>A0A100WEI0_MYCCR</name>
<feature type="transmembrane region" description="Helical" evidence="5">
    <location>
        <begin position="304"/>
        <end position="324"/>
    </location>
</feature>
<dbReference type="PROSITE" id="PS50850">
    <property type="entry name" value="MFS"/>
    <property type="match status" value="1"/>
</dbReference>
<dbReference type="AlphaFoldDB" id="A0A100WEI0"/>
<evidence type="ECO:0000256" key="4">
    <source>
        <dbReference type="ARBA" id="ARBA00023136"/>
    </source>
</evidence>
<feature type="transmembrane region" description="Helical" evidence="5">
    <location>
        <begin position="331"/>
        <end position="349"/>
    </location>
</feature>
<feature type="transmembrane region" description="Helical" evidence="5">
    <location>
        <begin position="12"/>
        <end position="37"/>
    </location>
</feature>
<evidence type="ECO:0000256" key="5">
    <source>
        <dbReference type="SAM" id="Phobius"/>
    </source>
</evidence>
<feature type="transmembrane region" description="Helical" evidence="5">
    <location>
        <begin position="170"/>
        <end position="190"/>
    </location>
</feature>
<feature type="transmembrane region" description="Helical" evidence="5">
    <location>
        <begin position="485"/>
        <end position="507"/>
    </location>
</feature>
<feature type="transmembrane region" description="Helical" evidence="5">
    <location>
        <begin position="137"/>
        <end position="158"/>
    </location>
</feature>
<feature type="transmembrane region" description="Helical" evidence="5">
    <location>
        <begin position="232"/>
        <end position="250"/>
    </location>
</feature>
<dbReference type="PANTHER" id="PTHR42718">
    <property type="entry name" value="MAJOR FACILITATOR SUPERFAMILY MULTIDRUG TRANSPORTER MFSC"/>
    <property type="match status" value="1"/>
</dbReference>
<dbReference type="InterPro" id="IPR036259">
    <property type="entry name" value="MFS_trans_sf"/>
</dbReference>
<dbReference type="Gene3D" id="1.20.1250.20">
    <property type="entry name" value="MFS general substrate transporter like domains"/>
    <property type="match status" value="1"/>
</dbReference>
<sequence>MATGGLTERGARLTLAAVCLAVFMLLLDMTIVAAALADIQASLDARLSGLQWVVDAYALPMAGLLLSAATLGDRIGRRRLYLGGMIVFLFASAGCALARSIEFLNGVRAVQGAAGAVLLGVSLPLIAAAFPEPRRRAVAIALYGAMMGAGGAVGPLLGGALVTAYGWPSIFLINLPIGIVALTIAVFAVTESVAPQTQPLDVYGTVVLTAGLFAGVYVLIEGNRYGWGSPRMLALGVFCVVALLVFFRHESRTTAPLLDVRMLANAGFAGVCLAAFAATGTLIAATNYLALYFMNTLGYSPFDAGLRALPLTVAIVVGAPAAMLGARRVPAVVAIPAGVALIAVGMWMMTGVTAATGWTHFVAGSVVAGLGLGGLSALTSDAALRFVSVPDAGMATGMVSTVRQIGILAGVAGLGALFSRAAGDHAAARLSALPALGGEPTRLLTDGLGAGAGLRVLDVLPAEMRPMVPTLATIARESGAAGMQAALVAAAVVATGATAVVATLVWIGSRRISQARAPVPVD</sequence>
<dbReference type="SUPFAM" id="SSF103473">
    <property type="entry name" value="MFS general substrate transporter"/>
    <property type="match status" value="1"/>
</dbReference>
<feature type="domain" description="Major facilitator superfamily (MFS) profile" evidence="6">
    <location>
        <begin position="14"/>
        <end position="464"/>
    </location>
</feature>
<feature type="transmembrane region" description="Helical" evidence="5">
    <location>
        <begin position="202"/>
        <end position="220"/>
    </location>
</feature>
<feature type="transmembrane region" description="Helical" evidence="5">
    <location>
        <begin position="262"/>
        <end position="284"/>
    </location>
</feature>
<comment type="caution">
    <text evidence="7">The sequence shown here is derived from an EMBL/GenBank/DDBJ whole genome shotgun (WGS) entry which is preliminary data.</text>
</comment>
<dbReference type="PANTHER" id="PTHR42718:SF49">
    <property type="entry name" value="EXPORT PROTEIN"/>
    <property type="match status" value="1"/>
</dbReference>
<keyword evidence="3 5" id="KW-1133">Transmembrane helix</keyword>
<dbReference type="STRING" id="228230.RMCC_3651"/>
<dbReference type="CDD" id="cd17321">
    <property type="entry name" value="MFS_MMR_MDR_like"/>
    <property type="match status" value="1"/>
</dbReference>